<keyword evidence="3" id="KW-1185">Reference proteome</keyword>
<accession>A0A1Y3B0Q4</accession>
<dbReference type="EMBL" id="MUJZ01050697">
    <property type="protein sequence ID" value="OTF73644.1"/>
    <property type="molecule type" value="Genomic_DNA"/>
</dbReference>
<proteinExistence type="predicted"/>
<dbReference type="Proteomes" id="UP000194236">
    <property type="component" value="Unassembled WGS sequence"/>
</dbReference>
<evidence type="ECO:0000313" key="2">
    <source>
        <dbReference type="EMBL" id="OTF73644.1"/>
    </source>
</evidence>
<comment type="caution">
    <text evidence="2">The sequence shown here is derived from an EMBL/GenBank/DDBJ whole genome shotgun (WGS) entry which is preliminary data.</text>
</comment>
<name>A0A1Y3B0Q4_EURMA</name>
<protein>
    <submittedName>
        <fullName evidence="2">Uncharacterized protein</fullName>
    </submittedName>
</protein>
<evidence type="ECO:0000313" key="3">
    <source>
        <dbReference type="Proteomes" id="UP000194236"/>
    </source>
</evidence>
<gene>
    <name evidence="2" type="ORF">BLA29_014166</name>
</gene>
<feature type="region of interest" description="Disordered" evidence="1">
    <location>
        <begin position="1"/>
        <end position="32"/>
    </location>
</feature>
<sequence>MASSENKGKYEDISDQLYPDRNRRSGSTDEEKSSYWYDILTGRKNAAENFVRIRCRYKVEKALNESKLAFIIDV</sequence>
<evidence type="ECO:0000256" key="1">
    <source>
        <dbReference type="SAM" id="MobiDB-lite"/>
    </source>
</evidence>
<dbReference type="AlphaFoldDB" id="A0A1Y3B0Q4"/>
<organism evidence="2 3">
    <name type="scientific">Euroglyphus maynei</name>
    <name type="common">Mayne's house dust mite</name>
    <dbReference type="NCBI Taxonomy" id="6958"/>
    <lineage>
        <taxon>Eukaryota</taxon>
        <taxon>Metazoa</taxon>
        <taxon>Ecdysozoa</taxon>
        <taxon>Arthropoda</taxon>
        <taxon>Chelicerata</taxon>
        <taxon>Arachnida</taxon>
        <taxon>Acari</taxon>
        <taxon>Acariformes</taxon>
        <taxon>Sarcoptiformes</taxon>
        <taxon>Astigmata</taxon>
        <taxon>Psoroptidia</taxon>
        <taxon>Analgoidea</taxon>
        <taxon>Pyroglyphidae</taxon>
        <taxon>Pyroglyphinae</taxon>
        <taxon>Euroglyphus</taxon>
    </lineage>
</organism>
<reference evidence="2 3" key="1">
    <citation type="submission" date="2017-03" db="EMBL/GenBank/DDBJ databases">
        <title>Genome Survey of Euroglyphus maynei.</title>
        <authorList>
            <person name="Arlian L.G."/>
            <person name="Morgan M.S."/>
            <person name="Rider S.D."/>
        </authorList>
    </citation>
    <scope>NUCLEOTIDE SEQUENCE [LARGE SCALE GENOMIC DNA]</scope>
    <source>
        <strain evidence="2">Arlian Lab</strain>
        <tissue evidence="2">Whole body</tissue>
    </source>
</reference>